<evidence type="ECO:0000256" key="1">
    <source>
        <dbReference type="ARBA" id="ARBA00004604"/>
    </source>
</evidence>
<evidence type="ECO:0000259" key="6">
    <source>
        <dbReference type="SMART" id="SM01033"/>
    </source>
</evidence>
<evidence type="ECO:0000256" key="4">
    <source>
        <dbReference type="ARBA" id="ARBA00023242"/>
    </source>
</evidence>
<sequence length="174" mass="19886">MAWGGEGKRIERVRWCPFEDVLGTSHDSGFSSILVPGAGEANFDALEVNPFETTKQRQEAEVKALLNKLQPEMISLDPNYIGNLDLRSDEQRKAEKDLDKKPEDPMAKIKNRGRGKNSSLRKYLRKKSSRGIIDEQRDRIEELRKSQMQREKNRLKTTEEELGPALGRFAKKSG</sequence>
<keyword evidence="3" id="KW-0677">Repeat</keyword>
<name>A0A5N6K046_MONLA</name>
<dbReference type="InterPro" id="IPR012952">
    <property type="entry name" value="BING4_C_dom"/>
</dbReference>
<feature type="region of interest" description="Disordered" evidence="5">
    <location>
        <begin position="79"/>
        <end position="174"/>
    </location>
</feature>
<dbReference type="AlphaFoldDB" id="A0A5N6K046"/>
<dbReference type="Proteomes" id="UP000326757">
    <property type="component" value="Unassembled WGS sequence"/>
</dbReference>
<feature type="compositionally biased region" description="Basic and acidic residues" evidence="5">
    <location>
        <begin position="86"/>
        <end position="107"/>
    </location>
</feature>
<protein>
    <recommendedName>
        <fullName evidence="6">BING4 C-terminal domain-containing protein</fullName>
    </recommendedName>
</protein>
<dbReference type="PANTHER" id="PTHR14085">
    <property type="entry name" value="WD-REPEAT PROTEIN BING4"/>
    <property type="match status" value="1"/>
</dbReference>
<keyword evidence="2" id="KW-0853">WD repeat</keyword>
<keyword evidence="4" id="KW-0539">Nucleus</keyword>
<evidence type="ECO:0000256" key="5">
    <source>
        <dbReference type="SAM" id="MobiDB-lite"/>
    </source>
</evidence>
<feature type="domain" description="BING4 C-terminal" evidence="6">
    <location>
        <begin position="1"/>
        <end position="78"/>
    </location>
</feature>
<proteinExistence type="predicted"/>
<evidence type="ECO:0000313" key="7">
    <source>
        <dbReference type="EMBL" id="KAB8295164.1"/>
    </source>
</evidence>
<dbReference type="OrthoDB" id="10251154at2759"/>
<dbReference type="PANTHER" id="PTHR14085:SF3">
    <property type="entry name" value="WD REPEAT-CONTAINING PROTEIN 46"/>
    <property type="match status" value="1"/>
</dbReference>
<comment type="subcellular location">
    <subcellularLocation>
        <location evidence="1">Nucleus</location>
        <location evidence="1">Nucleolus</location>
    </subcellularLocation>
</comment>
<dbReference type="GO" id="GO:0000462">
    <property type="term" value="P:maturation of SSU-rRNA from tricistronic rRNA transcript (SSU-rRNA, 5.8S rRNA, LSU-rRNA)"/>
    <property type="evidence" value="ECO:0007669"/>
    <property type="project" value="TreeGrafter"/>
</dbReference>
<gene>
    <name evidence="7" type="ORF">EYC80_007093</name>
</gene>
<evidence type="ECO:0000313" key="8">
    <source>
        <dbReference type="Proteomes" id="UP000326757"/>
    </source>
</evidence>
<reference evidence="7 8" key="1">
    <citation type="submission" date="2019-06" db="EMBL/GenBank/DDBJ databases">
        <title>Genome Sequence of the Brown Rot Fungal Pathogen Monilinia laxa.</title>
        <authorList>
            <person name="De Miccolis Angelini R.M."/>
            <person name="Landi L."/>
            <person name="Abate D."/>
            <person name="Pollastro S."/>
            <person name="Romanazzi G."/>
            <person name="Faretra F."/>
        </authorList>
    </citation>
    <scope>NUCLEOTIDE SEQUENCE [LARGE SCALE GENOMIC DNA]</scope>
    <source>
        <strain evidence="7 8">Mlax316</strain>
    </source>
</reference>
<comment type="caution">
    <text evidence="7">The sequence shown here is derived from an EMBL/GenBank/DDBJ whole genome shotgun (WGS) entry which is preliminary data.</text>
</comment>
<feature type="compositionally biased region" description="Basic and acidic residues" evidence="5">
    <location>
        <begin position="132"/>
        <end position="159"/>
    </location>
</feature>
<dbReference type="GO" id="GO:0032040">
    <property type="term" value="C:small-subunit processome"/>
    <property type="evidence" value="ECO:0007669"/>
    <property type="project" value="TreeGrafter"/>
</dbReference>
<dbReference type="InterPro" id="IPR040315">
    <property type="entry name" value="WDR46/Utp7"/>
</dbReference>
<evidence type="ECO:0000256" key="3">
    <source>
        <dbReference type="ARBA" id="ARBA00022737"/>
    </source>
</evidence>
<accession>A0A5N6K046</accession>
<evidence type="ECO:0000256" key="2">
    <source>
        <dbReference type="ARBA" id="ARBA00022574"/>
    </source>
</evidence>
<dbReference type="SMART" id="SM01033">
    <property type="entry name" value="BING4CT"/>
    <property type="match status" value="1"/>
</dbReference>
<organism evidence="7 8">
    <name type="scientific">Monilinia laxa</name>
    <name type="common">Brown rot fungus</name>
    <name type="synonym">Sclerotinia laxa</name>
    <dbReference type="NCBI Taxonomy" id="61186"/>
    <lineage>
        <taxon>Eukaryota</taxon>
        <taxon>Fungi</taxon>
        <taxon>Dikarya</taxon>
        <taxon>Ascomycota</taxon>
        <taxon>Pezizomycotina</taxon>
        <taxon>Leotiomycetes</taxon>
        <taxon>Helotiales</taxon>
        <taxon>Sclerotiniaceae</taxon>
        <taxon>Monilinia</taxon>
    </lineage>
</organism>
<dbReference type="Pfam" id="PF08149">
    <property type="entry name" value="BING4CT"/>
    <property type="match status" value="1"/>
</dbReference>
<keyword evidence="8" id="KW-1185">Reference proteome</keyword>
<dbReference type="EMBL" id="VIGI01000010">
    <property type="protein sequence ID" value="KAB8295164.1"/>
    <property type="molecule type" value="Genomic_DNA"/>
</dbReference>
<dbReference type="GO" id="GO:0030686">
    <property type="term" value="C:90S preribosome"/>
    <property type="evidence" value="ECO:0007669"/>
    <property type="project" value="TreeGrafter"/>
</dbReference>